<name>A0A198A917_9BACL</name>
<evidence type="ECO:0000259" key="7">
    <source>
        <dbReference type="Pfam" id="PF02687"/>
    </source>
</evidence>
<proteinExistence type="inferred from homology"/>
<gene>
    <name evidence="8" type="ORF">A8708_28550</name>
</gene>
<dbReference type="STRING" id="1850517.A8708_28550"/>
<dbReference type="Proteomes" id="UP000078454">
    <property type="component" value="Unassembled WGS sequence"/>
</dbReference>
<feature type="transmembrane region" description="Helical" evidence="6">
    <location>
        <begin position="561"/>
        <end position="583"/>
    </location>
</feature>
<keyword evidence="6" id="KW-0813">Transport</keyword>
<evidence type="ECO:0000256" key="4">
    <source>
        <dbReference type="ARBA" id="ARBA00022989"/>
    </source>
</evidence>
<dbReference type="InterPro" id="IPR003838">
    <property type="entry name" value="ABC3_permease_C"/>
</dbReference>
<feature type="transmembrane region" description="Helical" evidence="6">
    <location>
        <begin position="595"/>
        <end position="613"/>
    </location>
</feature>
<reference evidence="8 9" key="1">
    <citation type="submission" date="2016-05" db="EMBL/GenBank/DDBJ databases">
        <title>Paenibacillus sp. 1ZS3-15 nov., isolated from the rhizosphere soil.</title>
        <authorList>
            <person name="Zhang X.X."/>
            <person name="Zhang J."/>
        </authorList>
    </citation>
    <scope>NUCLEOTIDE SEQUENCE [LARGE SCALE GENOMIC DNA]</scope>
    <source>
        <strain evidence="8 9">1ZS3-15</strain>
    </source>
</reference>
<feature type="transmembrane region" description="Helical" evidence="6">
    <location>
        <begin position="151"/>
        <end position="174"/>
    </location>
</feature>
<keyword evidence="5 6" id="KW-0472">Membrane</keyword>
<organism evidence="8 9">
    <name type="scientific">Paenibacillus oryzisoli</name>
    <dbReference type="NCBI Taxonomy" id="1850517"/>
    <lineage>
        <taxon>Bacteria</taxon>
        <taxon>Bacillati</taxon>
        <taxon>Bacillota</taxon>
        <taxon>Bacilli</taxon>
        <taxon>Bacillales</taxon>
        <taxon>Paenibacillaceae</taxon>
        <taxon>Paenibacillus</taxon>
    </lineage>
</organism>
<dbReference type="PANTHER" id="PTHR46795:SF2">
    <property type="entry name" value="ABC TRANSPORTER, PERMEASE PROTEIN"/>
    <property type="match status" value="1"/>
</dbReference>
<dbReference type="InterPro" id="IPR027022">
    <property type="entry name" value="ABC_permease_BceB-typ"/>
</dbReference>
<feature type="transmembrane region" description="Helical" evidence="6">
    <location>
        <begin position="195"/>
        <end position="217"/>
    </location>
</feature>
<dbReference type="GO" id="GO:0055085">
    <property type="term" value="P:transmembrane transport"/>
    <property type="evidence" value="ECO:0007669"/>
    <property type="project" value="UniProtKB-UniRule"/>
</dbReference>
<comment type="similarity">
    <text evidence="6">Belongs to the ABC-4 integral membrane protein family.</text>
</comment>
<protein>
    <recommendedName>
        <fullName evidence="7">ABC3 transporter permease C-terminal domain-containing protein</fullName>
    </recommendedName>
</protein>
<feature type="transmembrane region" description="Helical" evidence="6">
    <location>
        <begin position="21"/>
        <end position="42"/>
    </location>
</feature>
<comment type="caution">
    <text evidence="8">The sequence shown here is derived from an EMBL/GenBank/DDBJ whole genome shotgun (WGS) entry which is preliminary data.</text>
</comment>
<evidence type="ECO:0000256" key="1">
    <source>
        <dbReference type="ARBA" id="ARBA00004651"/>
    </source>
</evidence>
<sequence length="628" mass="70060">MTLRQFAFRNVSRNKRTYAAFFLSSTFSVMIFFIYAVFIFHPAIKNSGFNWSALQEMTVAEYIVYVFSIFFVFYSVSAFLKSRKREFGVLIMLGMTYNQLRWIVFIESMVIGFASIVGGLAAGLLFAKLFMMIGADLMQMSPLPSYMPSQAILLTLSAFVLLFVVISAFTAAFVRASKPIDLLNGSAKPKSEPKASVFLSITAFCLLLAGYIISFLVQGASVVFALLPVAVLVIIGTYLMYAQLSVFVIRTLRNNRSVFLRKTNVLVLSDMTYRLKDNARMFFLVTIVSTVAICAMGGLMGFLETIHKQISDAYPFAYTYSQTNGDAEQAAHQTKIIEQALLERGIRYDKLTVQIANFELIDGQSLNFIRLSEYAKLAKALDYPVLSLQGNEAAAIWTMKNRPFPEHEWSVKGASIILDVKQTVGKAVTPMIVDEPLLIVQDGILDSLGNPRNDQLITAYDTDSANSTADTGEAIAEKLGNAQTSNYWFASPAYSEEQMKRTYKLTLFVGGFVSCIFFVASGSFLYFRLFTDLNDDKMKYRSITKIGLTDKELEKVATLQMALLFFVPLAIAFIHSSVALYALHSLLHAPVVQSAITVCIVFLAAQILYFLLIRARYLKHLKQSAGGY</sequence>
<keyword evidence="9" id="KW-1185">Reference proteome</keyword>
<feature type="transmembrane region" description="Helical" evidence="6">
    <location>
        <begin position="281"/>
        <end position="303"/>
    </location>
</feature>
<feature type="transmembrane region" description="Helical" evidence="6">
    <location>
        <begin position="223"/>
        <end position="249"/>
    </location>
</feature>
<accession>A0A198A917</accession>
<keyword evidence="3 6" id="KW-0812">Transmembrane</keyword>
<dbReference type="PIRSF" id="PIRSF018968">
    <property type="entry name" value="ABC_permease_BceB"/>
    <property type="match status" value="1"/>
</dbReference>
<feature type="transmembrane region" description="Helical" evidence="6">
    <location>
        <begin position="102"/>
        <end position="131"/>
    </location>
</feature>
<evidence type="ECO:0000256" key="6">
    <source>
        <dbReference type="PIRNR" id="PIRNR018968"/>
    </source>
</evidence>
<dbReference type="OrthoDB" id="1937696at2"/>
<dbReference type="AlphaFoldDB" id="A0A198A917"/>
<feature type="domain" description="ABC3 transporter permease C-terminal" evidence="7">
    <location>
        <begin position="63"/>
        <end position="175"/>
    </location>
</feature>
<dbReference type="PANTHER" id="PTHR46795">
    <property type="entry name" value="ABC TRANSPORTER PERMEASE-RELATED-RELATED"/>
    <property type="match status" value="1"/>
</dbReference>
<feature type="transmembrane region" description="Helical" evidence="6">
    <location>
        <begin position="62"/>
        <end position="81"/>
    </location>
</feature>
<evidence type="ECO:0000256" key="2">
    <source>
        <dbReference type="ARBA" id="ARBA00022475"/>
    </source>
</evidence>
<comment type="subcellular location">
    <subcellularLocation>
        <location evidence="1 6">Cell membrane</location>
        <topology evidence="1 6">Multi-pass membrane protein</topology>
    </subcellularLocation>
</comment>
<dbReference type="RefSeq" id="WP_068665060.1">
    <property type="nucleotide sequence ID" value="NZ_LYPB01000069.1"/>
</dbReference>
<dbReference type="Pfam" id="PF02687">
    <property type="entry name" value="FtsX"/>
    <property type="match status" value="1"/>
</dbReference>
<keyword evidence="2 6" id="KW-1003">Cell membrane</keyword>
<feature type="transmembrane region" description="Helical" evidence="6">
    <location>
        <begin position="505"/>
        <end position="529"/>
    </location>
</feature>
<evidence type="ECO:0000256" key="5">
    <source>
        <dbReference type="ARBA" id="ARBA00023136"/>
    </source>
</evidence>
<evidence type="ECO:0000313" key="9">
    <source>
        <dbReference type="Proteomes" id="UP000078454"/>
    </source>
</evidence>
<dbReference type="InterPro" id="IPR052536">
    <property type="entry name" value="ABC-4_Integral_Memb_Prot"/>
</dbReference>
<keyword evidence="4 6" id="KW-1133">Transmembrane helix</keyword>
<dbReference type="GO" id="GO:0005886">
    <property type="term" value="C:plasma membrane"/>
    <property type="evidence" value="ECO:0007669"/>
    <property type="project" value="UniProtKB-SubCell"/>
</dbReference>
<dbReference type="EMBL" id="LYPB01000069">
    <property type="protein sequence ID" value="OAS17964.1"/>
    <property type="molecule type" value="Genomic_DNA"/>
</dbReference>
<evidence type="ECO:0000313" key="8">
    <source>
        <dbReference type="EMBL" id="OAS17964.1"/>
    </source>
</evidence>
<evidence type="ECO:0000256" key="3">
    <source>
        <dbReference type="ARBA" id="ARBA00022692"/>
    </source>
</evidence>